<dbReference type="Ensembl" id="ENSORLT00020033497.1">
    <property type="protein sequence ID" value="ENSORLP00020015551.1"/>
    <property type="gene ID" value="ENSORLG00020016559.1"/>
</dbReference>
<organism evidence="1 2">
    <name type="scientific">Oryzias latipes</name>
    <name type="common">Japanese rice fish</name>
    <name type="synonym">Japanese killifish</name>
    <dbReference type="NCBI Taxonomy" id="8090"/>
    <lineage>
        <taxon>Eukaryota</taxon>
        <taxon>Metazoa</taxon>
        <taxon>Chordata</taxon>
        <taxon>Craniata</taxon>
        <taxon>Vertebrata</taxon>
        <taxon>Euteleostomi</taxon>
        <taxon>Actinopterygii</taxon>
        <taxon>Neopterygii</taxon>
        <taxon>Teleostei</taxon>
        <taxon>Neoteleostei</taxon>
        <taxon>Acanthomorphata</taxon>
        <taxon>Ovalentaria</taxon>
        <taxon>Atherinomorphae</taxon>
        <taxon>Beloniformes</taxon>
        <taxon>Adrianichthyidae</taxon>
        <taxon>Oryziinae</taxon>
        <taxon>Oryzias</taxon>
    </lineage>
</organism>
<evidence type="ECO:0000313" key="2">
    <source>
        <dbReference type="Proteomes" id="UP000265180"/>
    </source>
</evidence>
<sequence>MLILPLLVDLQNAVLGLHYQLLRGMVEQGPHLRAHEGCPHITRPVGVGERGEVLVQGRHAEPLVEEPADLVPRVPAGGAVHGEGDVWILSELLHWNRACRTTL</sequence>
<dbReference type="Proteomes" id="UP000265180">
    <property type="component" value="Chromosome 14"/>
</dbReference>
<reference evidence="1" key="4">
    <citation type="submission" date="2025-09" db="UniProtKB">
        <authorList>
            <consortium name="Ensembl"/>
        </authorList>
    </citation>
    <scope>IDENTIFICATION</scope>
    <source>
        <strain evidence="1">HNI</strain>
    </source>
</reference>
<reference evidence="1 2" key="2">
    <citation type="submission" date="2017-04" db="EMBL/GenBank/DDBJ databases">
        <title>CpG methylation of centromeres and impact of large insertions on vertebrate speciation.</title>
        <authorList>
            <person name="Ichikawa K."/>
            <person name="Yoshimura J."/>
            <person name="Morishita S."/>
        </authorList>
    </citation>
    <scope>NUCLEOTIDE SEQUENCE</scope>
    <source>
        <strain evidence="1 2">HNI</strain>
    </source>
</reference>
<proteinExistence type="predicted"/>
<reference key="1">
    <citation type="journal article" date="2007" name="Nature">
        <title>The medaka draft genome and insights into vertebrate genome evolution.</title>
        <authorList>
            <person name="Kasahara M."/>
            <person name="Naruse K."/>
            <person name="Sasaki S."/>
            <person name="Nakatani Y."/>
            <person name="Qu W."/>
            <person name="Ahsan B."/>
            <person name="Yamada T."/>
            <person name="Nagayasu Y."/>
            <person name="Doi K."/>
            <person name="Kasai Y."/>
            <person name="Jindo T."/>
            <person name="Kobayashi D."/>
            <person name="Shimada A."/>
            <person name="Toyoda A."/>
            <person name="Kuroki Y."/>
            <person name="Fujiyama A."/>
            <person name="Sasaki T."/>
            <person name="Shimizu A."/>
            <person name="Asakawa S."/>
            <person name="Shimizu N."/>
            <person name="Hashimoto S."/>
            <person name="Yang J."/>
            <person name="Lee Y."/>
            <person name="Matsushima K."/>
            <person name="Sugano S."/>
            <person name="Sakaizumi M."/>
            <person name="Narita T."/>
            <person name="Ohishi K."/>
            <person name="Haga S."/>
            <person name="Ohta F."/>
            <person name="Nomoto H."/>
            <person name="Nogata K."/>
            <person name="Morishita T."/>
            <person name="Endo T."/>
            <person name="Shin-I T."/>
            <person name="Takeda H."/>
            <person name="Morishita S."/>
            <person name="Kohara Y."/>
        </authorList>
    </citation>
    <scope>NUCLEOTIDE SEQUENCE [LARGE SCALE GENOMIC DNA]</scope>
    <source>
        <strain>Hd-rR</strain>
    </source>
</reference>
<accession>A0A3P9L4F3</accession>
<protein>
    <submittedName>
        <fullName evidence="1">Uncharacterized protein</fullName>
    </submittedName>
</protein>
<dbReference type="AlphaFoldDB" id="A0A3P9L4F3"/>
<name>A0A3P9L4F3_ORYLA</name>
<reference evidence="1" key="3">
    <citation type="submission" date="2025-08" db="UniProtKB">
        <authorList>
            <consortium name="Ensembl"/>
        </authorList>
    </citation>
    <scope>IDENTIFICATION</scope>
    <source>
        <strain evidence="1">HNI</strain>
    </source>
</reference>
<evidence type="ECO:0000313" key="1">
    <source>
        <dbReference type="Ensembl" id="ENSORLP00020015551.1"/>
    </source>
</evidence>